<dbReference type="Proteomes" id="UP000235777">
    <property type="component" value="Unassembled WGS sequence"/>
</dbReference>
<dbReference type="OrthoDB" id="7502553at2"/>
<dbReference type="SUPFAM" id="SSF53254">
    <property type="entry name" value="Phosphoglycerate mutase-like"/>
    <property type="match status" value="1"/>
</dbReference>
<dbReference type="Gene3D" id="3.40.50.1240">
    <property type="entry name" value="Phosphoglycerate mutase-like"/>
    <property type="match status" value="1"/>
</dbReference>
<dbReference type="SMART" id="SM00855">
    <property type="entry name" value="PGAM"/>
    <property type="match status" value="1"/>
</dbReference>
<dbReference type="PANTHER" id="PTHR48100">
    <property type="entry name" value="BROAD-SPECIFICITY PHOSPHATASE YOR283W-RELATED"/>
    <property type="match status" value="1"/>
</dbReference>
<dbReference type="AlphaFoldDB" id="A0A2N7X9S5"/>
<dbReference type="InterPro" id="IPR029033">
    <property type="entry name" value="His_PPase_superfam"/>
</dbReference>
<dbReference type="STRING" id="863227.GCA_000373005_02498"/>
<organism evidence="1 2">
    <name type="scientific">Trinickia symbiotica</name>
    <dbReference type="NCBI Taxonomy" id="863227"/>
    <lineage>
        <taxon>Bacteria</taxon>
        <taxon>Pseudomonadati</taxon>
        <taxon>Pseudomonadota</taxon>
        <taxon>Betaproteobacteria</taxon>
        <taxon>Burkholderiales</taxon>
        <taxon>Burkholderiaceae</taxon>
        <taxon>Trinickia</taxon>
    </lineage>
</organism>
<evidence type="ECO:0000313" key="1">
    <source>
        <dbReference type="EMBL" id="PMS38384.1"/>
    </source>
</evidence>
<dbReference type="RefSeq" id="WP_018441053.1">
    <property type="nucleotide sequence ID" value="NZ_KB890175.1"/>
</dbReference>
<reference evidence="1 2" key="1">
    <citation type="submission" date="2018-01" db="EMBL/GenBank/DDBJ databases">
        <title>Whole genome analyses suggest that Burkholderia sensu lato contains two further novel genera in the rhizoxinica-symbiotica group Mycetohabitans gen. nov., and Trinickia gen. nov.: implications for the evolution of diazotrophy and nodulation in the Burkholderiaceae.</title>
        <authorList>
            <person name="Estrada-de los Santos P."/>
            <person name="Palmer M."/>
            <person name="Chavez-Ramirez B."/>
            <person name="Beukes C."/>
            <person name="Steenkamp E.T."/>
            <person name="Hirsch A.M."/>
            <person name="Manyaka P."/>
            <person name="Maluk M."/>
            <person name="Lafos M."/>
            <person name="Crook M."/>
            <person name="Gross E."/>
            <person name="Simon M.F."/>
            <person name="Bueno dos Reis Junior F."/>
            <person name="Poole P.S."/>
            <person name="Venter S.N."/>
            <person name="James E.K."/>
        </authorList>
    </citation>
    <scope>NUCLEOTIDE SEQUENCE [LARGE SCALE GENOMIC DNA]</scope>
    <source>
        <strain evidence="1 2">JPY 581</strain>
    </source>
</reference>
<evidence type="ECO:0000313" key="2">
    <source>
        <dbReference type="Proteomes" id="UP000235777"/>
    </source>
</evidence>
<dbReference type="EMBL" id="PNYC01000001">
    <property type="protein sequence ID" value="PMS38384.1"/>
    <property type="molecule type" value="Genomic_DNA"/>
</dbReference>
<name>A0A2N7X9S5_9BURK</name>
<dbReference type="InterPro" id="IPR050275">
    <property type="entry name" value="PGM_Phosphatase"/>
</dbReference>
<gene>
    <name evidence="1" type="ORF">C0Z20_00355</name>
</gene>
<dbReference type="PANTHER" id="PTHR48100:SF62">
    <property type="entry name" value="GLUCOSYL-3-PHOSPHOGLYCERATE PHOSPHATASE"/>
    <property type="match status" value="1"/>
</dbReference>
<dbReference type="Pfam" id="PF00300">
    <property type="entry name" value="His_Phos_1"/>
    <property type="match status" value="1"/>
</dbReference>
<proteinExistence type="predicted"/>
<accession>A0A2N7X9S5</accession>
<protein>
    <submittedName>
        <fullName evidence="1">Histidine phosphatase family protein</fullName>
    </submittedName>
</protein>
<comment type="caution">
    <text evidence="1">The sequence shown here is derived from an EMBL/GenBank/DDBJ whole genome shotgun (WGS) entry which is preliminary data.</text>
</comment>
<dbReference type="InterPro" id="IPR013078">
    <property type="entry name" value="His_Pase_superF_clade-1"/>
</dbReference>
<dbReference type="GO" id="GO:0005737">
    <property type="term" value="C:cytoplasm"/>
    <property type="evidence" value="ECO:0007669"/>
    <property type="project" value="TreeGrafter"/>
</dbReference>
<keyword evidence="2" id="KW-1185">Reference proteome</keyword>
<sequence>MKVHRSLYLIAHAATHAMRVGQFPGDDPLDAHGLARTAAVCNQWPQTSLVLSSPVRCAQQTAAALASEVRIDYALRDVDYGDWRGKPLAELAREMPAALNAWITDPSASPHGGESHEDVLRRVGFWLDQLPLPDDLVAITHSAIIRAAIVHALGAGPKAMSRIEIAPLSVAELRPAPGGWKWMARSYEYRDTA</sequence>
<dbReference type="GO" id="GO:0016791">
    <property type="term" value="F:phosphatase activity"/>
    <property type="evidence" value="ECO:0007669"/>
    <property type="project" value="TreeGrafter"/>
</dbReference>